<gene>
    <name evidence="2" type="ORF">COX09_04870</name>
</gene>
<proteinExistence type="predicted"/>
<keyword evidence="1" id="KW-0732">Signal</keyword>
<evidence type="ECO:0008006" key="4">
    <source>
        <dbReference type="Google" id="ProtNLM"/>
    </source>
</evidence>
<organism evidence="2 3">
    <name type="scientific">Candidatus Beckwithbacteria bacterium CG23_combo_of_CG06-09_8_20_14_all_47_9</name>
    <dbReference type="NCBI Taxonomy" id="1974498"/>
    <lineage>
        <taxon>Bacteria</taxon>
        <taxon>Candidatus Beckwithiibacteriota</taxon>
    </lineage>
</organism>
<reference evidence="2 3" key="1">
    <citation type="submission" date="2017-09" db="EMBL/GenBank/DDBJ databases">
        <title>Depth-based differentiation of microbial function through sediment-hosted aquifers and enrichment of novel symbionts in the deep terrestrial subsurface.</title>
        <authorList>
            <person name="Probst A.J."/>
            <person name="Ladd B."/>
            <person name="Jarett J.K."/>
            <person name="Geller-Mcgrath D.E."/>
            <person name="Sieber C.M."/>
            <person name="Emerson J.B."/>
            <person name="Anantharaman K."/>
            <person name="Thomas B.C."/>
            <person name="Malmstrom R."/>
            <person name="Stieglmeier M."/>
            <person name="Klingl A."/>
            <person name="Woyke T."/>
            <person name="Ryan C.M."/>
            <person name="Banfield J.F."/>
        </authorList>
    </citation>
    <scope>NUCLEOTIDE SEQUENCE [LARGE SCALE GENOMIC DNA]</scope>
    <source>
        <strain evidence="2">CG23_combo_of_CG06-09_8_20_14_all_47_9</strain>
    </source>
</reference>
<dbReference type="AlphaFoldDB" id="A0A2H0B4K4"/>
<evidence type="ECO:0000256" key="1">
    <source>
        <dbReference type="SAM" id="SignalP"/>
    </source>
</evidence>
<dbReference type="Proteomes" id="UP000231081">
    <property type="component" value="Unassembled WGS sequence"/>
</dbReference>
<sequence length="161" mass="17759">MKKVFIPLCLLVLLASPALAANATRPGKIREEARIRIQSIRDEKKQQILEHISSQLTLINGRTTQAMLKHLEQIQALLNKIKVRMPAVDIAAAQTKINEAEAAVNAQAEKEYVIEFTDESGLRVGASAAKTQFRADIKAVREKVRLARQAVVDVLKAAKAL</sequence>
<feature type="signal peptide" evidence="1">
    <location>
        <begin position="1"/>
        <end position="20"/>
    </location>
</feature>
<dbReference type="EMBL" id="PCSQ01000124">
    <property type="protein sequence ID" value="PIP51858.1"/>
    <property type="molecule type" value="Genomic_DNA"/>
</dbReference>
<name>A0A2H0B4K4_9BACT</name>
<evidence type="ECO:0000313" key="3">
    <source>
        <dbReference type="Proteomes" id="UP000231081"/>
    </source>
</evidence>
<comment type="caution">
    <text evidence="2">The sequence shown here is derived from an EMBL/GenBank/DDBJ whole genome shotgun (WGS) entry which is preliminary data.</text>
</comment>
<feature type="chain" id="PRO_5013580774" description="DUF5667 domain-containing protein" evidence="1">
    <location>
        <begin position="21"/>
        <end position="161"/>
    </location>
</feature>
<protein>
    <recommendedName>
        <fullName evidence="4">DUF5667 domain-containing protein</fullName>
    </recommendedName>
</protein>
<evidence type="ECO:0000313" key="2">
    <source>
        <dbReference type="EMBL" id="PIP51858.1"/>
    </source>
</evidence>
<accession>A0A2H0B4K4</accession>